<dbReference type="AlphaFoldDB" id="A0AAD4VNT2"/>
<accession>A0AAD4VNT2</accession>
<dbReference type="EMBL" id="JAJFAZ020000005">
    <property type="protein sequence ID" value="KAI5327167.1"/>
    <property type="molecule type" value="Genomic_DNA"/>
</dbReference>
<reference evidence="1 2" key="1">
    <citation type="journal article" date="2022" name="G3 (Bethesda)">
        <title>Whole-genome sequence and methylome profiling of the almond [Prunus dulcis (Mill.) D.A. Webb] cultivar 'Nonpareil'.</title>
        <authorList>
            <person name="D'Amico-Willman K.M."/>
            <person name="Ouma W.Z."/>
            <person name="Meulia T."/>
            <person name="Sideli G.M."/>
            <person name="Gradziel T.M."/>
            <person name="Fresnedo-Ramirez J."/>
        </authorList>
    </citation>
    <scope>NUCLEOTIDE SEQUENCE [LARGE SCALE GENOMIC DNA]</scope>
    <source>
        <strain evidence="1">Clone GOH B32 T37-40</strain>
    </source>
</reference>
<sequence length="101" mass="11957">MQALQKKATWELMPLPYGKRTVKCRRIYPVKFKVLKCFLEIEVARSKTSIFLSQRKYMMDLLTETGMLGCKPVDTTIEMNHKLCDDMDRLPTNKEQYQHLI</sequence>
<comment type="caution">
    <text evidence="1">The sequence shown here is derived from an EMBL/GenBank/DDBJ whole genome shotgun (WGS) entry which is preliminary data.</text>
</comment>
<evidence type="ECO:0000313" key="1">
    <source>
        <dbReference type="EMBL" id="KAI5327167.1"/>
    </source>
</evidence>
<name>A0AAD4VNT2_PRUDU</name>
<evidence type="ECO:0000313" key="2">
    <source>
        <dbReference type="Proteomes" id="UP001054821"/>
    </source>
</evidence>
<dbReference type="Proteomes" id="UP001054821">
    <property type="component" value="Chromosome 5"/>
</dbReference>
<keyword evidence="2" id="KW-1185">Reference proteome</keyword>
<evidence type="ECO:0008006" key="3">
    <source>
        <dbReference type="Google" id="ProtNLM"/>
    </source>
</evidence>
<protein>
    <recommendedName>
        <fullName evidence="3">Mitochondrial protein</fullName>
    </recommendedName>
</protein>
<organism evidence="1 2">
    <name type="scientific">Prunus dulcis</name>
    <name type="common">Almond</name>
    <name type="synonym">Amygdalus dulcis</name>
    <dbReference type="NCBI Taxonomy" id="3755"/>
    <lineage>
        <taxon>Eukaryota</taxon>
        <taxon>Viridiplantae</taxon>
        <taxon>Streptophyta</taxon>
        <taxon>Embryophyta</taxon>
        <taxon>Tracheophyta</taxon>
        <taxon>Spermatophyta</taxon>
        <taxon>Magnoliopsida</taxon>
        <taxon>eudicotyledons</taxon>
        <taxon>Gunneridae</taxon>
        <taxon>Pentapetalae</taxon>
        <taxon>rosids</taxon>
        <taxon>fabids</taxon>
        <taxon>Rosales</taxon>
        <taxon>Rosaceae</taxon>
        <taxon>Amygdaloideae</taxon>
        <taxon>Amygdaleae</taxon>
        <taxon>Prunus</taxon>
    </lineage>
</organism>
<gene>
    <name evidence="1" type="ORF">L3X38_026563</name>
</gene>
<proteinExistence type="predicted"/>